<protein>
    <recommendedName>
        <fullName evidence="4">Nuclear protein MDM1</fullName>
    </recommendedName>
</protein>
<feature type="compositionally biased region" description="Low complexity" evidence="1">
    <location>
        <begin position="189"/>
        <end position="199"/>
    </location>
</feature>
<keyword evidence="3" id="KW-1185">Reference proteome</keyword>
<dbReference type="AlphaFoldDB" id="A0ABD3W813"/>
<name>A0ABD3W813_SINWO</name>
<reference evidence="2 3" key="1">
    <citation type="submission" date="2024-11" db="EMBL/GenBank/DDBJ databases">
        <title>Chromosome-level genome assembly of the freshwater bivalve Anodonta woodiana.</title>
        <authorList>
            <person name="Chen X."/>
        </authorList>
    </citation>
    <scope>NUCLEOTIDE SEQUENCE [LARGE SCALE GENOMIC DNA]</scope>
    <source>
        <strain evidence="2">MN2024</strain>
        <tissue evidence="2">Gills</tissue>
    </source>
</reference>
<organism evidence="2 3">
    <name type="scientific">Sinanodonta woodiana</name>
    <name type="common">Chinese pond mussel</name>
    <name type="synonym">Anodonta woodiana</name>
    <dbReference type="NCBI Taxonomy" id="1069815"/>
    <lineage>
        <taxon>Eukaryota</taxon>
        <taxon>Metazoa</taxon>
        <taxon>Spiralia</taxon>
        <taxon>Lophotrochozoa</taxon>
        <taxon>Mollusca</taxon>
        <taxon>Bivalvia</taxon>
        <taxon>Autobranchia</taxon>
        <taxon>Heteroconchia</taxon>
        <taxon>Palaeoheterodonta</taxon>
        <taxon>Unionida</taxon>
        <taxon>Unionoidea</taxon>
        <taxon>Unionidae</taxon>
        <taxon>Unioninae</taxon>
        <taxon>Sinanodonta</taxon>
    </lineage>
</organism>
<gene>
    <name evidence="2" type="ORF">ACJMK2_041615</name>
</gene>
<evidence type="ECO:0000313" key="2">
    <source>
        <dbReference type="EMBL" id="KAL3868858.1"/>
    </source>
</evidence>
<proteinExistence type="predicted"/>
<feature type="compositionally biased region" description="Basic residues" evidence="1">
    <location>
        <begin position="255"/>
        <end position="264"/>
    </location>
</feature>
<sequence>MADNPEQSGATLDSFYDYTKDARFESMWDYPRRTHLYRKHKDLRAECERKLKYYQRNQSIFCTETQRQQQLVWERFSRLQKHTVEETPTRSDTPRFSYNRFRDVPKRKESLIVSLQSLRKSNEDISHRRFSQLNIPDKSRISILNSARRRRSQVNIPAGGFKREENLLFTANGDQGQNKSVENAPQPPSSKQQTQPESQQDNDASRPKLVRSASSIGVPMTEVNTSDLLLRRSATTLQKEVLRFLSEGPDNYKSPYKHRRKKGF</sequence>
<comment type="caution">
    <text evidence="2">The sequence shown here is derived from an EMBL/GenBank/DDBJ whole genome shotgun (WGS) entry which is preliminary data.</text>
</comment>
<evidence type="ECO:0008006" key="4">
    <source>
        <dbReference type="Google" id="ProtNLM"/>
    </source>
</evidence>
<accession>A0ABD3W813</accession>
<dbReference type="EMBL" id="JBJQND010000008">
    <property type="protein sequence ID" value="KAL3868858.1"/>
    <property type="molecule type" value="Genomic_DNA"/>
</dbReference>
<feature type="region of interest" description="Disordered" evidence="1">
    <location>
        <begin position="245"/>
        <end position="264"/>
    </location>
</feature>
<dbReference type="Proteomes" id="UP001634394">
    <property type="component" value="Unassembled WGS sequence"/>
</dbReference>
<evidence type="ECO:0000256" key="1">
    <source>
        <dbReference type="SAM" id="MobiDB-lite"/>
    </source>
</evidence>
<feature type="compositionally biased region" description="Polar residues" evidence="1">
    <location>
        <begin position="172"/>
        <end position="183"/>
    </location>
</feature>
<feature type="region of interest" description="Disordered" evidence="1">
    <location>
        <begin position="172"/>
        <end position="226"/>
    </location>
</feature>
<evidence type="ECO:0000313" key="3">
    <source>
        <dbReference type="Proteomes" id="UP001634394"/>
    </source>
</evidence>